<reference evidence="3 4" key="1">
    <citation type="submission" date="2020-07" db="EMBL/GenBank/DDBJ databases">
        <title>Complete genome sequence for Sandaracinobacter sp. M6.</title>
        <authorList>
            <person name="Tang Y."/>
            <person name="Liu Q."/>
            <person name="Guo Z."/>
            <person name="Lei P."/>
            <person name="Huang B."/>
        </authorList>
    </citation>
    <scope>NUCLEOTIDE SEQUENCE [LARGE SCALE GENOMIC DNA]</scope>
    <source>
        <strain evidence="3 4">M6</strain>
    </source>
</reference>
<dbReference type="Proteomes" id="UP000515292">
    <property type="component" value="Chromosome"/>
</dbReference>
<comment type="similarity">
    <text evidence="1">Belongs to the YciI family.</text>
</comment>
<keyword evidence="4" id="KW-1185">Reference proteome</keyword>
<evidence type="ECO:0000259" key="2">
    <source>
        <dbReference type="Pfam" id="PF03795"/>
    </source>
</evidence>
<name>A0A7G5IGP5_9SPHN</name>
<dbReference type="PANTHER" id="PTHR33606">
    <property type="entry name" value="PROTEIN YCII"/>
    <property type="match status" value="1"/>
</dbReference>
<protein>
    <submittedName>
        <fullName evidence="3">YciI family protein</fullName>
    </submittedName>
</protein>
<dbReference type="KEGG" id="sand:H3309_14600"/>
<dbReference type="InterPro" id="IPR051807">
    <property type="entry name" value="Sec-metab_biosynth-assoc"/>
</dbReference>
<proteinExistence type="inferred from homology"/>
<dbReference type="InterPro" id="IPR011008">
    <property type="entry name" value="Dimeric_a/b-barrel"/>
</dbReference>
<dbReference type="PANTHER" id="PTHR33606:SF3">
    <property type="entry name" value="PROTEIN YCII"/>
    <property type="match status" value="1"/>
</dbReference>
<organism evidence="3 4">
    <name type="scientific">Sandaracinobacteroides saxicola</name>
    <dbReference type="NCBI Taxonomy" id="2759707"/>
    <lineage>
        <taxon>Bacteria</taxon>
        <taxon>Pseudomonadati</taxon>
        <taxon>Pseudomonadota</taxon>
        <taxon>Alphaproteobacteria</taxon>
        <taxon>Sphingomonadales</taxon>
        <taxon>Sphingosinicellaceae</taxon>
        <taxon>Sandaracinobacteroides</taxon>
    </lineage>
</organism>
<feature type="domain" description="YCII-related" evidence="2">
    <location>
        <begin position="2"/>
        <end position="87"/>
    </location>
</feature>
<dbReference type="Pfam" id="PF03795">
    <property type="entry name" value="YCII"/>
    <property type="match status" value="1"/>
</dbReference>
<dbReference type="SUPFAM" id="SSF54909">
    <property type="entry name" value="Dimeric alpha+beta barrel"/>
    <property type="match status" value="1"/>
</dbReference>
<dbReference type="RefSeq" id="WP_182295522.1">
    <property type="nucleotide sequence ID" value="NZ_CP059851.1"/>
</dbReference>
<evidence type="ECO:0000313" key="3">
    <source>
        <dbReference type="EMBL" id="QMW22537.1"/>
    </source>
</evidence>
<evidence type="ECO:0000256" key="1">
    <source>
        <dbReference type="ARBA" id="ARBA00007689"/>
    </source>
</evidence>
<dbReference type="EMBL" id="CP059851">
    <property type="protein sequence ID" value="QMW22537.1"/>
    <property type="molecule type" value="Genomic_DNA"/>
</dbReference>
<accession>A0A7G5IGP5</accession>
<sequence length="103" mass="10880">MYMVICQDDGGSAAVTQRATLLQAHLAHVEANMAHYAVAGPLLDEAGRVTGSLLILDVATLAEAEAVMAGDPYSHAPIWRSVTYARFRGVAGNWVGGAAWKRA</sequence>
<dbReference type="Gene3D" id="3.30.70.1060">
    <property type="entry name" value="Dimeric alpha+beta barrel"/>
    <property type="match status" value="1"/>
</dbReference>
<dbReference type="InterPro" id="IPR005545">
    <property type="entry name" value="YCII"/>
</dbReference>
<evidence type="ECO:0000313" key="4">
    <source>
        <dbReference type="Proteomes" id="UP000515292"/>
    </source>
</evidence>
<dbReference type="AlphaFoldDB" id="A0A7G5IGP5"/>
<gene>
    <name evidence="3" type="ORF">H3309_14600</name>
</gene>